<sequence length="437" mass="47698">MNKTETVNKKKFKFGLGWQILAALILGIIVGAVLHDNEHKQWLIVNVLSPAGKIFIQLIKMIVVPIVISTLVVGIAGVGNTKQLGKLGLKTIFYFEIVTTIAIVVGIFLANTFKPGVGIDMSTLHQVDISQYERTTQQVENHSHGIINTILSLVPDNIFAAMSSGDMLPVIFFAVLFGLGLSSLPKEKKQPLLTVLQTFSETMFRVTHIIMMYAPIGVFSLISVTVANFGFSSLLPLIKLVILVHCAILFFAIVILGLIARYCDINIFTLFKILKDELLLAYSTASSETVLPRIMDKMEQYGASKSVTSFVIPIGYSFNLDGSTLYQSIAAIFIAQLYGIDLSLWQEITLVLTLIITSKGIAGVPGVSFVVLLATLGSVGIPLEGLAFIAGIDRILDMARTALNVVGNALAALVVAKWERQFDQQKSKQYEESLISK</sequence>
<evidence type="ECO:0000256" key="3">
    <source>
        <dbReference type="ARBA" id="ARBA00022475"/>
    </source>
</evidence>
<keyword evidence="4 8" id="KW-0812">Transmembrane</keyword>
<comment type="caution">
    <text evidence="9">The sequence shown here is derived from an EMBL/GenBank/DDBJ whole genome shotgun (WGS) entry which is preliminary data.</text>
</comment>
<gene>
    <name evidence="8" type="primary">gltP</name>
    <name evidence="10" type="ORF">BDE27_0474</name>
    <name evidence="9" type="ORF">Xehl_02319</name>
</gene>
<dbReference type="InterPro" id="IPR018107">
    <property type="entry name" value="Na-dicarboxylate_symporter_CS"/>
</dbReference>
<feature type="transmembrane region" description="Helical" evidence="8">
    <location>
        <begin position="366"/>
        <end position="392"/>
    </location>
</feature>
<evidence type="ECO:0000256" key="8">
    <source>
        <dbReference type="HAMAP-Rule" id="MF_02063"/>
    </source>
</evidence>
<dbReference type="PRINTS" id="PR00173">
    <property type="entry name" value="EDTRNSPORT"/>
</dbReference>
<keyword evidence="2 8" id="KW-0813">Transport</keyword>
<dbReference type="Pfam" id="PF00375">
    <property type="entry name" value="SDF"/>
    <property type="match status" value="1"/>
</dbReference>
<comment type="function">
    <text evidence="8">Catalyzes the proton-dependent transport of glutamate and aspartate.</text>
</comment>
<keyword evidence="5 8" id="KW-0769">Symport</keyword>
<accession>A0A2D0IQ87</accession>
<feature type="transmembrane region" description="Helical" evidence="8">
    <location>
        <begin position="167"/>
        <end position="185"/>
    </location>
</feature>
<dbReference type="GO" id="GO:0006835">
    <property type="term" value="P:dicarboxylic acid transport"/>
    <property type="evidence" value="ECO:0007669"/>
    <property type="project" value="InterPro"/>
</dbReference>
<comment type="similarity">
    <text evidence="8">Belongs to the dicarboxylate/amino acid:cation symporter (DAACS) (TC 2.A.23) family. GltP subfamily.</text>
</comment>
<reference evidence="10 12" key="2">
    <citation type="submission" date="2018-09" db="EMBL/GenBank/DDBJ databases">
        <title>Genomic Encyclopedia of Archaeal and Bacterial Type Strains, Phase II (KMG-II): from individual species to whole genera.</title>
        <authorList>
            <person name="Goeker M."/>
        </authorList>
    </citation>
    <scope>NUCLEOTIDE SEQUENCE [LARGE SCALE GENOMIC DNA]</scope>
    <source>
        <strain evidence="10 12">DSM 16337</strain>
    </source>
</reference>
<dbReference type="InterPro" id="IPR034703">
    <property type="entry name" value="GltP"/>
</dbReference>
<keyword evidence="8" id="KW-0997">Cell inner membrane</keyword>
<keyword evidence="12" id="KW-1185">Reference proteome</keyword>
<dbReference type="PANTHER" id="PTHR42865">
    <property type="entry name" value="PROTON/GLUTAMATE-ASPARTATE SYMPORTER"/>
    <property type="match status" value="1"/>
</dbReference>
<dbReference type="Proteomes" id="UP000225605">
    <property type="component" value="Unassembled WGS sequence"/>
</dbReference>
<dbReference type="RefSeq" id="WP_099132447.1">
    <property type="nucleotide sequence ID" value="NZ_CAWNOJ010000013.1"/>
</dbReference>
<keyword evidence="6 8" id="KW-1133">Transmembrane helix</keyword>
<proteinExistence type="inferred from homology"/>
<evidence type="ECO:0000256" key="7">
    <source>
        <dbReference type="ARBA" id="ARBA00023136"/>
    </source>
</evidence>
<keyword evidence="8" id="KW-0029">Amino-acid transport</keyword>
<dbReference type="FunFam" id="1.10.3860.10:FF:000001">
    <property type="entry name" value="C4-dicarboxylate transport protein"/>
    <property type="match status" value="1"/>
</dbReference>
<evidence type="ECO:0000256" key="2">
    <source>
        <dbReference type="ARBA" id="ARBA00022448"/>
    </source>
</evidence>
<feature type="transmembrane region" description="Helical" evidence="8">
    <location>
        <begin position="206"/>
        <end position="231"/>
    </location>
</feature>
<dbReference type="EMBL" id="RAQI01000001">
    <property type="protein sequence ID" value="RKE92812.1"/>
    <property type="molecule type" value="Genomic_DNA"/>
</dbReference>
<organism evidence="9 11">
    <name type="scientific">Xenorhabdus ehlersii</name>
    <dbReference type="NCBI Taxonomy" id="290111"/>
    <lineage>
        <taxon>Bacteria</taxon>
        <taxon>Pseudomonadati</taxon>
        <taxon>Pseudomonadota</taxon>
        <taxon>Gammaproteobacteria</taxon>
        <taxon>Enterobacterales</taxon>
        <taxon>Morganellaceae</taxon>
        <taxon>Xenorhabdus</taxon>
    </lineage>
</organism>
<feature type="transmembrane region" description="Helical" evidence="8">
    <location>
        <begin position="237"/>
        <end position="260"/>
    </location>
</feature>
<evidence type="ECO:0000313" key="10">
    <source>
        <dbReference type="EMBL" id="RKE92812.1"/>
    </source>
</evidence>
<reference evidence="9 11" key="1">
    <citation type="journal article" date="2017" name="Nat. Microbiol.">
        <title>Natural product diversity associated with the nematode symbionts Photorhabdus and Xenorhabdus.</title>
        <authorList>
            <person name="Tobias N.J."/>
            <person name="Wolff H."/>
            <person name="Djahanschiri B."/>
            <person name="Grundmann F."/>
            <person name="Kronenwerth M."/>
            <person name="Shi Y.M."/>
            <person name="Simonyi S."/>
            <person name="Grun P."/>
            <person name="Shapiro-Ilan D."/>
            <person name="Pidot S.J."/>
            <person name="Stinear T.P."/>
            <person name="Ebersberger I."/>
            <person name="Bode H.B."/>
        </authorList>
    </citation>
    <scope>NUCLEOTIDE SEQUENCE [LARGE SCALE GENOMIC DNA]</scope>
    <source>
        <strain evidence="9 11">DSM 16337</strain>
    </source>
</reference>
<dbReference type="InterPro" id="IPR001991">
    <property type="entry name" value="Na-dicarboxylate_symporter"/>
</dbReference>
<evidence type="ECO:0000313" key="9">
    <source>
        <dbReference type="EMBL" id="PHM23955.1"/>
    </source>
</evidence>
<dbReference type="OrthoDB" id="9766690at2"/>
<keyword evidence="7 8" id="KW-0472">Membrane</keyword>
<dbReference type="HAMAP" id="MF_02063">
    <property type="entry name" value="GltP_subfam"/>
    <property type="match status" value="1"/>
</dbReference>
<feature type="transmembrane region" description="Helical" evidence="8">
    <location>
        <begin position="91"/>
        <end position="113"/>
    </location>
</feature>
<dbReference type="SUPFAM" id="SSF118215">
    <property type="entry name" value="Proton glutamate symport protein"/>
    <property type="match status" value="1"/>
</dbReference>
<dbReference type="Proteomes" id="UP000283568">
    <property type="component" value="Unassembled WGS sequence"/>
</dbReference>
<name>A0A2D0IQ87_9GAMM</name>
<dbReference type="PROSITE" id="PS00714">
    <property type="entry name" value="NA_DICARBOXYL_SYMP_2"/>
    <property type="match status" value="1"/>
</dbReference>
<protein>
    <recommendedName>
        <fullName evidence="8">Proton/glutamate-aspartate symporter</fullName>
    </recommendedName>
</protein>
<evidence type="ECO:0000256" key="4">
    <source>
        <dbReference type="ARBA" id="ARBA00022692"/>
    </source>
</evidence>
<dbReference type="Gene3D" id="1.10.3860.10">
    <property type="entry name" value="Sodium:dicarboxylate symporter"/>
    <property type="match status" value="1"/>
</dbReference>
<dbReference type="PANTHER" id="PTHR42865:SF7">
    <property type="entry name" value="PROTON_GLUTAMATE-ASPARTATE SYMPORTER"/>
    <property type="match status" value="1"/>
</dbReference>
<evidence type="ECO:0000256" key="6">
    <source>
        <dbReference type="ARBA" id="ARBA00022989"/>
    </source>
</evidence>
<dbReference type="AlphaFoldDB" id="A0A2D0IQ87"/>
<evidence type="ECO:0000256" key="5">
    <source>
        <dbReference type="ARBA" id="ARBA00022847"/>
    </source>
</evidence>
<dbReference type="GO" id="GO:0005280">
    <property type="term" value="F:amino acid:proton symporter activity"/>
    <property type="evidence" value="ECO:0007669"/>
    <property type="project" value="UniProtKB-UniRule"/>
</dbReference>
<dbReference type="EMBL" id="NIBT01000011">
    <property type="protein sequence ID" value="PHM23955.1"/>
    <property type="molecule type" value="Genomic_DNA"/>
</dbReference>
<dbReference type="NCBIfam" id="NF008440">
    <property type="entry name" value="PRK11283.1"/>
    <property type="match status" value="1"/>
</dbReference>
<feature type="transmembrane region" description="Helical" evidence="8">
    <location>
        <begin position="12"/>
        <end position="34"/>
    </location>
</feature>
<evidence type="ECO:0000256" key="1">
    <source>
        <dbReference type="ARBA" id="ARBA00004651"/>
    </source>
</evidence>
<evidence type="ECO:0000313" key="12">
    <source>
        <dbReference type="Proteomes" id="UP000283568"/>
    </source>
</evidence>
<dbReference type="InterPro" id="IPR036458">
    <property type="entry name" value="Na:dicarbo_symporter_sf"/>
</dbReference>
<evidence type="ECO:0000313" key="11">
    <source>
        <dbReference type="Proteomes" id="UP000225605"/>
    </source>
</evidence>
<keyword evidence="3 8" id="KW-1003">Cell membrane</keyword>
<comment type="subcellular location">
    <subcellularLocation>
        <location evidence="8">Cell inner membrane</location>
        <topology evidence="8">Multi-pass membrane protein</topology>
    </subcellularLocation>
    <subcellularLocation>
        <location evidence="1">Cell membrane</location>
        <topology evidence="1">Multi-pass membrane protein</topology>
    </subcellularLocation>
</comment>
<feature type="transmembrane region" description="Helical" evidence="8">
    <location>
        <begin position="54"/>
        <end position="79"/>
    </location>
</feature>
<dbReference type="GO" id="GO:0005886">
    <property type="term" value="C:plasma membrane"/>
    <property type="evidence" value="ECO:0007669"/>
    <property type="project" value="UniProtKB-SubCell"/>
</dbReference>